<dbReference type="EMBL" id="UINC01010671">
    <property type="protein sequence ID" value="SVA47384.1"/>
    <property type="molecule type" value="Genomic_DNA"/>
</dbReference>
<dbReference type="AlphaFoldDB" id="A0A381W4H2"/>
<feature type="non-terminal residue" evidence="3">
    <location>
        <position position="1"/>
    </location>
</feature>
<evidence type="ECO:0000256" key="2">
    <source>
        <dbReference type="ARBA" id="ARBA00049106"/>
    </source>
</evidence>
<proteinExistence type="inferred from homology"/>
<evidence type="ECO:0008006" key="4">
    <source>
        <dbReference type="Google" id="ProtNLM"/>
    </source>
</evidence>
<organism evidence="3">
    <name type="scientific">marine metagenome</name>
    <dbReference type="NCBI Taxonomy" id="408172"/>
    <lineage>
        <taxon>unclassified sequences</taxon>
        <taxon>metagenomes</taxon>
        <taxon>ecological metagenomes</taxon>
    </lineage>
</organism>
<dbReference type="GO" id="GO:0070967">
    <property type="term" value="F:coenzyme F420 binding"/>
    <property type="evidence" value="ECO:0007669"/>
    <property type="project" value="TreeGrafter"/>
</dbReference>
<dbReference type="Pfam" id="PF04075">
    <property type="entry name" value="F420H2_quin_red"/>
    <property type="match status" value="1"/>
</dbReference>
<accession>A0A381W4H2</accession>
<dbReference type="InterPro" id="IPR004378">
    <property type="entry name" value="F420H2_quin_Rdtase"/>
</dbReference>
<dbReference type="InterPro" id="IPR012349">
    <property type="entry name" value="Split_barrel_FMN-bd"/>
</dbReference>
<reference evidence="3" key="1">
    <citation type="submission" date="2018-05" db="EMBL/GenBank/DDBJ databases">
        <authorList>
            <person name="Lanie J.A."/>
            <person name="Ng W.-L."/>
            <person name="Kazmierczak K.M."/>
            <person name="Andrzejewski T.M."/>
            <person name="Davidsen T.M."/>
            <person name="Wayne K.J."/>
            <person name="Tettelin H."/>
            <person name="Glass J.I."/>
            <person name="Rusch D."/>
            <person name="Podicherti R."/>
            <person name="Tsui H.-C.T."/>
            <person name="Winkler M.E."/>
        </authorList>
    </citation>
    <scope>NUCLEOTIDE SEQUENCE</scope>
</reference>
<sequence>VIPDWITEHVERYLATGGDEGHMWGGVPTLLLTTLGRKSGEARLIPLIYGEDIGTYIIVGSKGGHALHPSWYENLVAHADVKVQVKADRFSARASTASGEERNRLWTLMTNIWEGYNEYQDRTDREIPVVVLTRI</sequence>
<name>A0A381W4H2_9ZZZZ</name>
<protein>
    <recommendedName>
        <fullName evidence="4">Nitroreductase domain-containing protein</fullName>
    </recommendedName>
</protein>
<gene>
    <name evidence="3" type="ORF">METZ01_LOCUS100238</name>
</gene>
<dbReference type="GO" id="GO:0005886">
    <property type="term" value="C:plasma membrane"/>
    <property type="evidence" value="ECO:0007669"/>
    <property type="project" value="TreeGrafter"/>
</dbReference>
<comment type="similarity">
    <text evidence="1">Belongs to the F420H(2)-dependent quinone reductase family.</text>
</comment>
<dbReference type="PANTHER" id="PTHR39428">
    <property type="entry name" value="F420H(2)-DEPENDENT QUINONE REDUCTASE RV1261C"/>
    <property type="match status" value="1"/>
</dbReference>
<evidence type="ECO:0000313" key="3">
    <source>
        <dbReference type="EMBL" id="SVA47384.1"/>
    </source>
</evidence>
<evidence type="ECO:0000256" key="1">
    <source>
        <dbReference type="ARBA" id="ARBA00008710"/>
    </source>
</evidence>
<dbReference type="Gene3D" id="2.30.110.10">
    <property type="entry name" value="Electron Transport, Fmn-binding Protein, Chain A"/>
    <property type="match status" value="1"/>
</dbReference>
<dbReference type="NCBIfam" id="TIGR00026">
    <property type="entry name" value="hi_GC_TIGR00026"/>
    <property type="match status" value="1"/>
</dbReference>
<dbReference type="PANTHER" id="PTHR39428:SF1">
    <property type="entry name" value="F420H(2)-DEPENDENT QUINONE REDUCTASE RV1261C"/>
    <property type="match status" value="1"/>
</dbReference>
<dbReference type="GO" id="GO:0016491">
    <property type="term" value="F:oxidoreductase activity"/>
    <property type="evidence" value="ECO:0007669"/>
    <property type="project" value="InterPro"/>
</dbReference>
<comment type="catalytic activity">
    <reaction evidence="2">
        <text>oxidized coenzyme F420-(gamma-L-Glu)(n) + a quinol + H(+) = reduced coenzyme F420-(gamma-L-Glu)(n) + a quinone</text>
        <dbReference type="Rhea" id="RHEA:39663"/>
        <dbReference type="Rhea" id="RHEA-COMP:12939"/>
        <dbReference type="Rhea" id="RHEA-COMP:14378"/>
        <dbReference type="ChEBI" id="CHEBI:15378"/>
        <dbReference type="ChEBI" id="CHEBI:24646"/>
        <dbReference type="ChEBI" id="CHEBI:132124"/>
        <dbReference type="ChEBI" id="CHEBI:133980"/>
        <dbReference type="ChEBI" id="CHEBI:139511"/>
    </reaction>
</comment>